<keyword evidence="1" id="KW-0255">Endonuclease</keyword>
<name>A0ACB8UNQ1_9EURO</name>
<reference evidence="1" key="1">
    <citation type="journal article" date="2022" name="bioRxiv">
        <title>Population genetic analysis of Ophidiomyces ophidiicola, the causative agent of snake fungal disease, indicates recent introductions to the USA.</title>
        <authorList>
            <person name="Ladner J.T."/>
            <person name="Palmer J.M."/>
            <person name="Ettinger C.L."/>
            <person name="Stajich J.E."/>
            <person name="Farrell T.M."/>
            <person name="Glorioso B.M."/>
            <person name="Lawson B."/>
            <person name="Price S.J."/>
            <person name="Stengle A.G."/>
            <person name="Grear D.A."/>
            <person name="Lorch J.M."/>
        </authorList>
    </citation>
    <scope>NUCLEOTIDE SEQUENCE</scope>
    <source>
        <strain evidence="1">NWHC 24266-5</strain>
    </source>
</reference>
<protein>
    <submittedName>
        <fullName evidence="1">20S-pre-rRNA D-site endonuclease nob1</fullName>
    </submittedName>
</protein>
<comment type="caution">
    <text evidence="1">The sequence shown here is derived from an EMBL/GenBank/DDBJ whole genome shotgun (WGS) entry which is preliminary data.</text>
</comment>
<keyword evidence="1" id="KW-0378">Hydrolase</keyword>
<proteinExistence type="predicted"/>
<keyword evidence="1" id="KW-0540">Nuclease</keyword>
<sequence>MAETTGTPEIPKPIHTIVLDAGPLIKNTPQISTLLAQSHALLTTPAVVNEIRDPDARQRIESLYLPFLEQKSPKPESLKIVSDFARKTGDREVLSRTDLEILALAYETECERNGGDWRLRKVPGQQKINGAPPPKDQAGAAKDVGASQTEDNLATKDVSIDNTIQGVKEITLEENSTAHQQDAGSNCALENFSPDVTVHPEDESDAAEGNSAGENPQEEASDSDDGWITPSNIKKHQARDAAKADASAESKTMQVATITTDFAMQNVLLQMNLNLLSTNNLERIRYLKSYILRCHGCFFTTREMSKQFCPRCGQPTLTRVSCSTSASGEFKLHLKKNMQWNKRGNKFSIPKPIAGTANGKWIGEGGGKGGWGTELILAPDQKEYVRAVAEEGGRVRKGRDLMDEDYLPGILTGERNRAGGRIKVGGGRNVNSKRRR</sequence>
<evidence type="ECO:0000313" key="1">
    <source>
        <dbReference type="EMBL" id="KAI2382235.1"/>
    </source>
</evidence>
<accession>A0ACB8UNQ1</accession>
<dbReference type="EMBL" id="JALBCA010000135">
    <property type="protein sequence ID" value="KAI2382235.1"/>
    <property type="molecule type" value="Genomic_DNA"/>
</dbReference>
<organism evidence="1">
    <name type="scientific">Ophidiomyces ophidiicola</name>
    <dbReference type="NCBI Taxonomy" id="1387563"/>
    <lineage>
        <taxon>Eukaryota</taxon>
        <taxon>Fungi</taxon>
        <taxon>Dikarya</taxon>
        <taxon>Ascomycota</taxon>
        <taxon>Pezizomycotina</taxon>
        <taxon>Eurotiomycetes</taxon>
        <taxon>Eurotiomycetidae</taxon>
        <taxon>Onygenales</taxon>
        <taxon>Onygenaceae</taxon>
        <taxon>Ophidiomyces</taxon>
    </lineage>
</organism>
<gene>
    <name evidence="1" type="primary">nob1</name>
    <name evidence="1" type="ORF">LOY88_006199</name>
</gene>